<evidence type="ECO:0000256" key="1">
    <source>
        <dbReference type="SAM" id="MobiDB-lite"/>
    </source>
</evidence>
<feature type="signal peptide" evidence="2">
    <location>
        <begin position="1"/>
        <end position="18"/>
    </location>
</feature>
<dbReference type="Proteomes" id="UP000236754">
    <property type="component" value="Unassembled WGS sequence"/>
</dbReference>
<feature type="compositionally biased region" description="Low complexity" evidence="1">
    <location>
        <begin position="39"/>
        <end position="72"/>
    </location>
</feature>
<organism evidence="3 4">
    <name type="scientific">Actinacidiphila yanglinensis</name>
    <dbReference type="NCBI Taxonomy" id="310779"/>
    <lineage>
        <taxon>Bacteria</taxon>
        <taxon>Bacillati</taxon>
        <taxon>Actinomycetota</taxon>
        <taxon>Actinomycetes</taxon>
        <taxon>Kitasatosporales</taxon>
        <taxon>Streptomycetaceae</taxon>
        <taxon>Actinacidiphila</taxon>
    </lineage>
</organism>
<evidence type="ECO:0000256" key="2">
    <source>
        <dbReference type="SAM" id="SignalP"/>
    </source>
</evidence>
<sequence length="163" mass="15717">MVAVAALALTGCSGGGSADDATKEPSASRTVTLPPAPSTAPSSSGTGTPTATGSATATADGGDSGGASTDSTQSVEGVWLATVGGVKVQLVLGKGKAGLTSTHLCGGTFTEQGSGLDVVLTCMDGDKERTSGHGVMAPDGKTLTVRWTGGPSDTFTRTGLPSS</sequence>
<gene>
    <name evidence="3" type="ORF">SAMN05216223_104358</name>
</gene>
<dbReference type="OrthoDB" id="3483234at2"/>
<dbReference type="RefSeq" id="WP_103885625.1">
    <property type="nucleotide sequence ID" value="NZ_FNVU01000004.1"/>
</dbReference>
<evidence type="ECO:0000313" key="4">
    <source>
        <dbReference type="Proteomes" id="UP000236754"/>
    </source>
</evidence>
<proteinExistence type="predicted"/>
<evidence type="ECO:0008006" key="5">
    <source>
        <dbReference type="Google" id="ProtNLM"/>
    </source>
</evidence>
<dbReference type="EMBL" id="FNVU01000004">
    <property type="protein sequence ID" value="SEG32384.1"/>
    <property type="molecule type" value="Genomic_DNA"/>
</dbReference>
<feature type="chain" id="PRO_5038335833" description="Serine/threonine protein kinase" evidence="2">
    <location>
        <begin position="19"/>
        <end position="163"/>
    </location>
</feature>
<name>A0A1H5Z8J0_9ACTN</name>
<evidence type="ECO:0000313" key="3">
    <source>
        <dbReference type="EMBL" id="SEG32384.1"/>
    </source>
</evidence>
<keyword evidence="4" id="KW-1185">Reference proteome</keyword>
<feature type="region of interest" description="Disordered" evidence="1">
    <location>
        <begin position="14"/>
        <end position="73"/>
    </location>
</feature>
<accession>A0A1H5Z8J0</accession>
<protein>
    <recommendedName>
        <fullName evidence="5">Serine/threonine protein kinase</fullName>
    </recommendedName>
</protein>
<dbReference type="AlphaFoldDB" id="A0A1H5Z8J0"/>
<reference evidence="3 4" key="1">
    <citation type="submission" date="2016-10" db="EMBL/GenBank/DDBJ databases">
        <authorList>
            <person name="de Groot N.N."/>
        </authorList>
    </citation>
    <scope>NUCLEOTIDE SEQUENCE [LARGE SCALE GENOMIC DNA]</scope>
    <source>
        <strain evidence="3 4">CGMCC 4.2023</strain>
    </source>
</reference>
<keyword evidence="2" id="KW-0732">Signal</keyword>